<protein>
    <recommendedName>
        <fullName evidence="4">Penicillin-binding protein 1A</fullName>
        <ecNumber evidence="14">2.4.99.28</ecNumber>
        <ecNumber evidence="3">3.4.16.4</ecNumber>
    </recommendedName>
</protein>
<evidence type="ECO:0000256" key="5">
    <source>
        <dbReference type="ARBA" id="ARBA00022645"/>
    </source>
</evidence>
<dbReference type="SUPFAM" id="SSF53955">
    <property type="entry name" value="Lysozyme-like"/>
    <property type="match status" value="1"/>
</dbReference>
<dbReference type="PANTHER" id="PTHR32282:SF33">
    <property type="entry name" value="PEPTIDOGLYCAN GLYCOSYLTRANSFERASE"/>
    <property type="match status" value="1"/>
</dbReference>
<dbReference type="EC" id="3.4.16.4" evidence="3"/>
<evidence type="ECO:0000256" key="11">
    <source>
        <dbReference type="ARBA" id="ARBA00023251"/>
    </source>
</evidence>
<evidence type="ECO:0000256" key="15">
    <source>
        <dbReference type="ARBA" id="ARBA00049902"/>
    </source>
</evidence>
<comment type="catalytic activity">
    <reaction evidence="15">
        <text>[GlcNAc-(1-&gt;4)-Mur2Ac(oyl-L-Ala-gamma-D-Glu-L-Lys-D-Ala-D-Ala)](n)-di-trans,octa-cis-undecaprenyl diphosphate + beta-D-GlcNAc-(1-&gt;4)-Mur2Ac(oyl-L-Ala-gamma-D-Glu-L-Lys-D-Ala-D-Ala)-di-trans,octa-cis-undecaprenyl diphosphate = [GlcNAc-(1-&gt;4)-Mur2Ac(oyl-L-Ala-gamma-D-Glu-L-Lys-D-Ala-D-Ala)](n+1)-di-trans,octa-cis-undecaprenyl diphosphate + di-trans,octa-cis-undecaprenyl diphosphate + H(+)</text>
        <dbReference type="Rhea" id="RHEA:23708"/>
        <dbReference type="Rhea" id="RHEA-COMP:9602"/>
        <dbReference type="Rhea" id="RHEA-COMP:9603"/>
        <dbReference type="ChEBI" id="CHEBI:15378"/>
        <dbReference type="ChEBI" id="CHEBI:58405"/>
        <dbReference type="ChEBI" id="CHEBI:60033"/>
        <dbReference type="ChEBI" id="CHEBI:78435"/>
        <dbReference type="EC" id="2.4.99.28"/>
    </reaction>
</comment>
<dbReference type="InterPro" id="IPR001460">
    <property type="entry name" value="PCN-bd_Tpept"/>
</dbReference>
<keyword evidence="5" id="KW-0121">Carboxypeptidase</keyword>
<dbReference type="PANTHER" id="PTHR32282">
    <property type="entry name" value="BINDING PROTEIN TRANSPEPTIDASE, PUTATIVE-RELATED"/>
    <property type="match status" value="1"/>
</dbReference>
<proteinExistence type="predicted"/>
<evidence type="ECO:0000256" key="9">
    <source>
        <dbReference type="ARBA" id="ARBA00022801"/>
    </source>
</evidence>
<dbReference type="NCBIfam" id="TIGR02074">
    <property type="entry name" value="PBP_1a_fam"/>
    <property type="match status" value="1"/>
</dbReference>
<dbReference type="InterPro" id="IPR050396">
    <property type="entry name" value="Glycosyltr_51/Transpeptidase"/>
</dbReference>
<accession>A0ABS8EV23</accession>
<keyword evidence="12" id="KW-0511">Multifunctional enzyme</keyword>
<comment type="function">
    <text evidence="1">Cell wall formation. Synthesis of cross-linked peptidoglycan from the lipid intermediates. The enzyme has a penicillin-insensitive transglycosylase N-terminal domain (formation of linear glycan strands) and a penicillin-sensitive transpeptidase C-terminal domain (cross-linking of the peptide subunits).</text>
</comment>
<dbReference type="Gene3D" id="1.10.3810.10">
    <property type="entry name" value="Biosynthetic peptidoglycan transglycosylase-like"/>
    <property type="match status" value="1"/>
</dbReference>
<evidence type="ECO:0000256" key="6">
    <source>
        <dbReference type="ARBA" id="ARBA00022670"/>
    </source>
</evidence>
<comment type="subcellular location">
    <subcellularLocation>
        <location evidence="2">Cell membrane</location>
        <topology evidence="2">Single-pass type II membrane protein</topology>
    </subcellularLocation>
</comment>
<keyword evidence="6" id="KW-0645">Protease</keyword>
<feature type="compositionally biased region" description="Gly residues" evidence="16">
    <location>
        <begin position="880"/>
        <end position="917"/>
    </location>
</feature>
<dbReference type="EC" id="2.4.99.28" evidence="14"/>
<dbReference type="InterPro" id="IPR036950">
    <property type="entry name" value="PBP_transglycosylase"/>
</dbReference>
<dbReference type="RefSeq" id="WP_248835111.1">
    <property type="nucleotide sequence ID" value="NZ_JAJEQE010000014.1"/>
</dbReference>
<keyword evidence="11" id="KW-0046">Antibiotic resistance</keyword>
<keyword evidence="7" id="KW-0328">Glycosyltransferase</keyword>
<feature type="region of interest" description="Disordered" evidence="16">
    <location>
        <begin position="810"/>
        <end position="829"/>
    </location>
</feature>
<dbReference type="InterPro" id="IPR023346">
    <property type="entry name" value="Lysozyme-like_dom_sf"/>
</dbReference>
<evidence type="ECO:0000256" key="16">
    <source>
        <dbReference type="SAM" id="MobiDB-lite"/>
    </source>
</evidence>
<keyword evidence="10" id="KW-0812">Transmembrane</keyword>
<dbReference type="Pfam" id="PF00905">
    <property type="entry name" value="Transpeptidase"/>
    <property type="match status" value="1"/>
</dbReference>
<evidence type="ECO:0000256" key="7">
    <source>
        <dbReference type="ARBA" id="ARBA00022676"/>
    </source>
</evidence>
<feature type="compositionally biased region" description="Basic and acidic residues" evidence="16">
    <location>
        <begin position="847"/>
        <end position="860"/>
    </location>
</feature>
<evidence type="ECO:0000256" key="4">
    <source>
        <dbReference type="ARBA" id="ARBA00018638"/>
    </source>
</evidence>
<comment type="catalytic activity">
    <reaction evidence="13">
        <text>Preferential cleavage: (Ac)2-L-Lys-D-Ala-|-D-Ala. Also transpeptidation of peptidyl-alanyl moieties that are N-acyl substituents of D-alanine.</text>
        <dbReference type="EC" id="3.4.16.4"/>
    </reaction>
</comment>
<evidence type="ECO:0000259" key="17">
    <source>
        <dbReference type="Pfam" id="PF00905"/>
    </source>
</evidence>
<dbReference type="EMBL" id="JAJEQE010000014">
    <property type="protein sequence ID" value="MCC2148798.1"/>
    <property type="molecule type" value="Genomic_DNA"/>
</dbReference>
<sequence>MNFDKNHVARKKSIPTGTRIFRRISLTALKIFLVLLLFCVILGTAAGVGMIKGLIASAPNIDSLSVAPAESATYIYNTGNKPVQKLAESTSNRILVKLDQIPEDLQHAIVAVEDERFYKHHGIDIQGIARAAVIGITSGDFSEGASTITQQLIKNNVFTDWVTQTALSQKLRRKFQEQYLALQLEKKMSKDQILQDYLNTINLGASSYGVQAAAKRYFNKDVSQLNLSESTVIAGITQNPTLYNPIINPDENAKRRKIILQKMVDQGYISEQQQQDALADDVYSRIQKTAQETDEVSIYSYYTDALIEQVMDDLVEVKGYTRQQAYKAVYSGGLKIYSNQDEEIQKICDAEFANPENYPSVTLIGLDYALSIQKSDGEIINYSSEMLRSWFQKQDSSFNMMFDDEESAKAAAETYKNAMVEKGDTVLGERVSLVPQPQASVVIIDNETGYVKAIVGGRGEKEASLTLNRATETRRQPGSTFKIVSTYAPALDAENMTLATVFDNAPYNYTNGVPVNNWAGKNAYTGLTTIRQAIAGSINVVAVKCLTEITPRLGFEYAEALGISTLYDDENLDVRQPLALGGITDGVVNIELCDAYATIANGGKYNEAKFYSRIEDSEGKVIIDNTPEEKTVLKDSTAFLLTQAMMDVVKAGGTASDVSLGEMPIAGKTGTTSDDRDIWFAAYSPYYTCTVWGGYDNHDTLPSGDLYHTYHKKLWTAIMSRIHENLPVRQFEQPDSVETAYVCKKSGLLAVDGVCTGDPRGSMAYTEYFAKGTTPTKSCDVHTAVKVCSSTGLLPTATCTTTTKIFVKRPAGSEGTTEDSAYAPPSATCKGHNILDKITDILNPKKDAADMDADDSKKDGATTPGSDANSGSTTTPDGNSGSGDSSGSGDTGSGTGSGSGGSTSGDSSGGDSGGTTAPGGDKILEIIP</sequence>
<dbReference type="Pfam" id="PF00912">
    <property type="entry name" value="Transgly"/>
    <property type="match status" value="1"/>
</dbReference>
<evidence type="ECO:0000256" key="14">
    <source>
        <dbReference type="ARBA" id="ARBA00044770"/>
    </source>
</evidence>
<dbReference type="Proteomes" id="UP001299235">
    <property type="component" value="Unassembled WGS sequence"/>
</dbReference>
<gene>
    <name evidence="19" type="ORF">LKD42_05970</name>
</gene>
<evidence type="ECO:0000256" key="10">
    <source>
        <dbReference type="ARBA" id="ARBA00022968"/>
    </source>
</evidence>
<organism evidence="19 20">
    <name type="scientific">Hominisplanchenecus faecis</name>
    <dbReference type="NCBI Taxonomy" id="2885351"/>
    <lineage>
        <taxon>Bacteria</taxon>
        <taxon>Bacillati</taxon>
        <taxon>Bacillota</taxon>
        <taxon>Clostridia</taxon>
        <taxon>Lachnospirales</taxon>
        <taxon>Lachnospiraceae</taxon>
        <taxon>Hominisplanchenecus</taxon>
    </lineage>
</organism>
<feature type="domain" description="Glycosyl transferase family 51" evidence="18">
    <location>
        <begin position="81"/>
        <end position="263"/>
    </location>
</feature>
<dbReference type="SUPFAM" id="SSF56601">
    <property type="entry name" value="beta-lactamase/transpeptidase-like"/>
    <property type="match status" value="1"/>
</dbReference>
<evidence type="ECO:0000256" key="13">
    <source>
        <dbReference type="ARBA" id="ARBA00034000"/>
    </source>
</evidence>
<feature type="domain" description="Penicillin-binding protein transpeptidase" evidence="17">
    <location>
        <begin position="440"/>
        <end position="698"/>
    </location>
</feature>
<keyword evidence="9" id="KW-0378">Hydrolase</keyword>
<evidence type="ECO:0000259" key="18">
    <source>
        <dbReference type="Pfam" id="PF00912"/>
    </source>
</evidence>
<evidence type="ECO:0000313" key="20">
    <source>
        <dbReference type="Proteomes" id="UP001299235"/>
    </source>
</evidence>
<evidence type="ECO:0000256" key="12">
    <source>
        <dbReference type="ARBA" id="ARBA00023268"/>
    </source>
</evidence>
<evidence type="ECO:0000256" key="8">
    <source>
        <dbReference type="ARBA" id="ARBA00022679"/>
    </source>
</evidence>
<feature type="region of interest" description="Disordered" evidence="16">
    <location>
        <begin position="847"/>
        <end position="928"/>
    </location>
</feature>
<dbReference type="Gene3D" id="3.40.710.10">
    <property type="entry name" value="DD-peptidase/beta-lactamase superfamily"/>
    <property type="match status" value="1"/>
</dbReference>
<reference evidence="19 20" key="1">
    <citation type="submission" date="2021-10" db="EMBL/GenBank/DDBJ databases">
        <title>Anaerobic single-cell dispensing facilitates the cultivation of human gut bacteria.</title>
        <authorList>
            <person name="Afrizal A."/>
        </authorList>
    </citation>
    <scope>NUCLEOTIDE SEQUENCE [LARGE SCALE GENOMIC DNA]</scope>
    <source>
        <strain evidence="19 20">CLA-AA-H246</strain>
    </source>
</reference>
<dbReference type="InterPro" id="IPR001264">
    <property type="entry name" value="Glyco_trans_51"/>
</dbReference>
<feature type="compositionally biased region" description="Low complexity" evidence="16">
    <location>
        <begin position="870"/>
        <end position="879"/>
    </location>
</feature>
<evidence type="ECO:0000256" key="3">
    <source>
        <dbReference type="ARBA" id="ARBA00012448"/>
    </source>
</evidence>
<keyword evidence="10" id="KW-0735">Signal-anchor</keyword>
<evidence type="ECO:0000256" key="1">
    <source>
        <dbReference type="ARBA" id="ARBA00002624"/>
    </source>
</evidence>
<keyword evidence="20" id="KW-1185">Reference proteome</keyword>
<evidence type="ECO:0000256" key="2">
    <source>
        <dbReference type="ARBA" id="ARBA00004401"/>
    </source>
</evidence>
<keyword evidence="8" id="KW-0808">Transferase</keyword>
<comment type="caution">
    <text evidence="19">The sequence shown here is derived from an EMBL/GenBank/DDBJ whole genome shotgun (WGS) entry which is preliminary data.</text>
</comment>
<dbReference type="InterPro" id="IPR012338">
    <property type="entry name" value="Beta-lactam/transpept-like"/>
</dbReference>
<name>A0ABS8EV23_9FIRM</name>
<evidence type="ECO:0000313" key="19">
    <source>
        <dbReference type="EMBL" id="MCC2148798.1"/>
    </source>
</evidence>